<comment type="function">
    <text evidence="9">One gap junction consists of a cluster of closely packed pairs of transmembrane channels, the connexons, through which materials of low MW diffuse from one cell to a neighboring cell.</text>
</comment>
<name>A0A3B3T7J7_9TELE</name>
<dbReference type="InterPro" id="IPR019570">
    <property type="entry name" value="Connexin_CCC"/>
</dbReference>
<reference evidence="14" key="1">
    <citation type="submission" date="2025-08" db="UniProtKB">
        <authorList>
            <consortium name="Ensembl"/>
        </authorList>
    </citation>
    <scope>IDENTIFICATION</scope>
</reference>
<dbReference type="CTD" id="572278"/>
<dbReference type="GO" id="GO:0005243">
    <property type="term" value="F:gap junction channel activity"/>
    <property type="evidence" value="ECO:0007669"/>
    <property type="project" value="TreeGrafter"/>
</dbReference>
<dbReference type="KEGG" id="pki:111857886"/>
<feature type="domain" description="Connexin N-terminal" evidence="12">
    <location>
        <begin position="43"/>
        <end position="76"/>
    </location>
</feature>
<dbReference type="SMART" id="SM01089">
    <property type="entry name" value="Connexin_CCC"/>
    <property type="match status" value="1"/>
</dbReference>
<evidence type="ECO:0000313" key="15">
    <source>
        <dbReference type="Proteomes" id="UP000261540"/>
    </source>
</evidence>
<evidence type="ECO:0000256" key="9">
    <source>
        <dbReference type="RuleBase" id="RU000630"/>
    </source>
</evidence>
<dbReference type="FunFam" id="1.20.1440.80:FF:000001">
    <property type="entry name" value="Gap junction alpha-1"/>
    <property type="match status" value="1"/>
</dbReference>
<organism evidence="14 15">
    <name type="scientific">Paramormyrops kingsleyae</name>
    <dbReference type="NCBI Taxonomy" id="1676925"/>
    <lineage>
        <taxon>Eukaryota</taxon>
        <taxon>Metazoa</taxon>
        <taxon>Chordata</taxon>
        <taxon>Craniata</taxon>
        <taxon>Vertebrata</taxon>
        <taxon>Euteleostomi</taxon>
        <taxon>Actinopterygii</taxon>
        <taxon>Neopterygii</taxon>
        <taxon>Teleostei</taxon>
        <taxon>Osteoglossocephala</taxon>
        <taxon>Osteoglossomorpha</taxon>
        <taxon>Osteoglossiformes</taxon>
        <taxon>Mormyridae</taxon>
        <taxon>Paramormyrops</taxon>
    </lineage>
</organism>
<feature type="transmembrane region" description="Helical" evidence="11">
    <location>
        <begin position="78"/>
        <end position="100"/>
    </location>
</feature>
<feature type="transmembrane region" description="Helical" evidence="11">
    <location>
        <begin position="152"/>
        <end position="178"/>
    </location>
</feature>
<dbReference type="OrthoDB" id="9939271at2759"/>
<keyword evidence="15" id="KW-1185">Reference proteome</keyword>
<feature type="region of interest" description="Disordered" evidence="10">
    <location>
        <begin position="351"/>
        <end position="419"/>
    </location>
</feature>
<evidence type="ECO:0000256" key="11">
    <source>
        <dbReference type="SAM" id="Phobius"/>
    </source>
</evidence>
<proteinExistence type="inferred from homology"/>
<dbReference type="GeneTree" id="ENSGT01150000286954"/>
<dbReference type="AlphaFoldDB" id="A0A3B3T7J7"/>
<feature type="region of interest" description="Disordered" evidence="10">
    <location>
        <begin position="436"/>
        <end position="464"/>
    </location>
</feature>
<keyword evidence="8 11" id="KW-0472">Membrane</keyword>
<evidence type="ECO:0000259" key="13">
    <source>
        <dbReference type="SMART" id="SM01089"/>
    </source>
</evidence>
<dbReference type="PROSITE" id="PS00408">
    <property type="entry name" value="CONNEXINS_2"/>
    <property type="match status" value="1"/>
</dbReference>
<keyword evidence="5 9" id="KW-0303">Gap junction</keyword>
<keyword evidence="3" id="KW-1003">Cell membrane</keyword>
<feature type="transmembrane region" description="Helical" evidence="11">
    <location>
        <begin position="210"/>
        <end position="235"/>
    </location>
</feature>
<dbReference type="RefSeq" id="XP_023694877.1">
    <property type="nucleotide sequence ID" value="XM_023839109.2"/>
</dbReference>
<sequence>MGDWKLLGSILEEVYMHSTIVGKIWLTILFIFRMLVLGVAAEDVWEDEQREFVCNTEQPGCRNVCYDQAFPISLIRFWVLQIISVSSPSLLYMGHALYHLRVLEKENRKKKAQMMVELEEIRPILLGHNRIEKKLRMLEEQRKAAKAPLRGSLLGTYVFHILMRSVVEVGFIVGQYILYGVGLEPLYKCKRIPCPNSVDCFVSRPTEKTIFMAFMTVIASVSLFLNLLEVSYLGVKIIGRSFHERKGTHHDYDYKGKRSQEGGMKPATVSSLACENEAFIHKTLGCVPAEHRNYHLAPSPSAVLQETEKDLWYNSKAGGIIQSESMHQHPKDPCQTIQEDMHVPFLQSAKQGRAALDSSDQSCSDKNFHTNKRSRNTDLQRYSRPHPRATSRAGHREVSPYARNIPHKQNWTRCSRRPGDTRYALQGDVMFPSTRKSGSLCLVPSGNRPMQRSGSPRSRSSLGSDFKLFSKRDSSSIVLSRLSLPTASRAKQQAASDLVV</sequence>
<evidence type="ECO:0000256" key="1">
    <source>
        <dbReference type="ARBA" id="ARBA00004610"/>
    </source>
</evidence>
<accession>A0A3B3T7J7</accession>
<protein>
    <recommendedName>
        <fullName evidence="9">Gap junction protein</fullName>
    </recommendedName>
</protein>
<evidence type="ECO:0000256" key="2">
    <source>
        <dbReference type="ARBA" id="ARBA00004651"/>
    </source>
</evidence>
<evidence type="ECO:0000256" key="3">
    <source>
        <dbReference type="ARBA" id="ARBA00022475"/>
    </source>
</evidence>
<reference evidence="14" key="2">
    <citation type="submission" date="2025-09" db="UniProtKB">
        <authorList>
            <consortium name="Ensembl"/>
        </authorList>
    </citation>
    <scope>IDENTIFICATION</scope>
</reference>
<evidence type="ECO:0000256" key="8">
    <source>
        <dbReference type="ARBA" id="ARBA00023136"/>
    </source>
</evidence>
<dbReference type="InterPro" id="IPR038359">
    <property type="entry name" value="Connexin_N_sf"/>
</dbReference>
<dbReference type="PRINTS" id="PR00206">
    <property type="entry name" value="CONNEXIN"/>
</dbReference>
<dbReference type="Proteomes" id="UP000261540">
    <property type="component" value="Unplaced"/>
</dbReference>
<comment type="subcellular location">
    <subcellularLocation>
        <location evidence="1">Cell junction</location>
        <location evidence="1">Gap junction</location>
    </subcellularLocation>
    <subcellularLocation>
        <location evidence="2 9">Cell membrane</location>
        <topology evidence="2 9">Multi-pass membrane protein</topology>
    </subcellularLocation>
</comment>
<dbReference type="PANTHER" id="PTHR11984">
    <property type="entry name" value="CONNEXIN"/>
    <property type="match status" value="1"/>
</dbReference>
<dbReference type="GO" id="GO:0005922">
    <property type="term" value="C:connexin complex"/>
    <property type="evidence" value="ECO:0007669"/>
    <property type="project" value="InterPro"/>
</dbReference>
<dbReference type="STRING" id="1676925.ENSPKIP00000039177"/>
<dbReference type="GeneID" id="111857886"/>
<keyword evidence="4 9" id="KW-0812">Transmembrane</keyword>
<evidence type="ECO:0000256" key="10">
    <source>
        <dbReference type="SAM" id="MobiDB-lite"/>
    </source>
</evidence>
<dbReference type="InterPro" id="IPR000500">
    <property type="entry name" value="Connexin"/>
</dbReference>
<evidence type="ECO:0000256" key="5">
    <source>
        <dbReference type="ARBA" id="ARBA00022868"/>
    </source>
</evidence>
<dbReference type="Gene3D" id="1.20.1440.80">
    <property type="entry name" value="Gap junction channel protein cysteine-rich domain"/>
    <property type="match status" value="1"/>
</dbReference>
<feature type="compositionally biased region" description="Low complexity" evidence="10">
    <location>
        <begin position="452"/>
        <end position="464"/>
    </location>
</feature>
<comment type="similarity">
    <text evidence="9">Belongs to the connexin family.</text>
</comment>
<dbReference type="PANTHER" id="PTHR11984:SF9">
    <property type="entry name" value="GAP JUNCTION ALPHA-10 PROTEIN"/>
    <property type="match status" value="1"/>
</dbReference>
<evidence type="ECO:0000259" key="12">
    <source>
        <dbReference type="SMART" id="SM00037"/>
    </source>
</evidence>
<feature type="transmembrane region" description="Helical" evidence="11">
    <location>
        <begin position="20"/>
        <end position="41"/>
    </location>
</feature>
<dbReference type="Ensembl" id="ENSPKIT00000020176.1">
    <property type="protein sequence ID" value="ENSPKIP00000039177.1"/>
    <property type="gene ID" value="ENSPKIG00000016640.1"/>
</dbReference>
<dbReference type="InterPro" id="IPR013092">
    <property type="entry name" value="Connexin_N"/>
</dbReference>
<keyword evidence="7 11" id="KW-1133">Transmembrane helix</keyword>
<dbReference type="Pfam" id="PF00029">
    <property type="entry name" value="Connexin"/>
    <property type="match status" value="1"/>
</dbReference>
<evidence type="ECO:0000256" key="6">
    <source>
        <dbReference type="ARBA" id="ARBA00022949"/>
    </source>
</evidence>
<dbReference type="InterPro" id="IPR017990">
    <property type="entry name" value="Connexin_CS"/>
</dbReference>
<comment type="subunit">
    <text evidence="9">A connexon is composed of a hexamer of connexins.</text>
</comment>
<evidence type="ECO:0000313" key="14">
    <source>
        <dbReference type="Ensembl" id="ENSPKIP00000039177.1"/>
    </source>
</evidence>
<keyword evidence="6" id="KW-0965">Cell junction</keyword>
<feature type="domain" description="Connexin cysteine-rich" evidence="13">
    <location>
        <begin position="167"/>
        <end position="233"/>
    </location>
</feature>
<dbReference type="PROSITE" id="PS00407">
    <property type="entry name" value="CONNEXINS_1"/>
    <property type="match status" value="1"/>
</dbReference>
<dbReference type="GO" id="GO:0007267">
    <property type="term" value="P:cell-cell signaling"/>
    <property type="evidence" value="ECO:0007669"/>
    <property type="project" value="TreeGrafter"/>
</dbReference>
<evidence type="ECO:0000256" key="4">
    <source>
        <dbReference type="ARBA" id="ARBA00022692"/>
    </source>
</evidence>
<evidence type="ECO:0000256" key="7">
    <source>
        <dbReference type="ARBA" id="ARBA00022989"/>
    </source>
</evidence>
<dbReference type="SMART" id="SM00037">
    <property type="entry name" value="CNX"/>
    <property type="match status" value="1"/>
</dbReference>